<protein>
    <submittedName>
        <fullName evidence="1">Uncharacterized protein</fullName>
    </submittedName>
</protein>
<name>A0ABP0KNS0_9DINO</name>
<proteinExistence type="predicted"/>
<comment type="caution">
    <text evidence="1">The sequence shown here is derived from an EMBL/GenBank/DDBJ whole genome shotgun (WGS) entry which is preliminary data.</text>
</comment>
<dbReference type="Proteomes" id="UP001642464">
    <property type="component" value="Unassembled WGS sequence"/>
</dbReference>
<keyword evidence="2" id="KW-1185">Reference proteome</keyword>
<evidence type="ECO:0000313" key="1">
    <source>
        <dbReference type="EMBL" id="CAK9028531.1"/>
    </source>
</evidence>
<organism evidence="1 2">
    <name type="scientific">Durusdinium trenchii</name>
    <dbReference type="NCBI Taxonomy" id="1381693"/>
    <lineage>
        <taxon>Eukaryota</taxon>
        <taxon>Sar</taxon>
        <taxon>Alveolata</taxon>
        <taxon>Dinophyceae</taxon>
        <taxon>Suessiales</taxon>
        <taxon>Symbiodiniaceae</taxon>
        <taxon>Durusdinium</taxon>
    </lineage>
</organism>
<feature type="non-terminal residue" evidence="1">
    <location>
        <position position="1"/>
    </location>
</feature>
<sequence length="127" mass="14144">CRSSRIFAPVHLRIFWHQGVLKDPEALARSWNLAHQVRWCASGLSQAEDLHGEEPYLSKGVPFRQLELTEYYTRPEAAASADSSCQQLPAEGEVLYDQPEDAEVDESGHARVGCRQIAGPLLAQKAE</sequence>
<dbReference type="EMBL" id="CAXAMM010012300">
    <property type="protein sequence ID" value="CAK9028531.1"/>
    <property type="molecule type" value="Genomic_DNA"/>
</dbReference>
<evidence type="ECO:0000313" key="2">
    <source>
        <dbReference type="Proteomes" id="UP001642464"/>
    </source>
</evidence>
<gene>
    <name evidence="1" type="ORF">SCF082_LOCUS18404</name>
</gene>
<reference evidence="1 2" key="1">
    <citation type="submission" date="2024-02" db="EMBL/GenBank/DDBJ databases">
        <authorList>
            <person name="Chen Y."/>
            <person name="Shah S."/>
            <person name="Dougan E. K."/>
            <person name="Thang M."/>
            <person name="Chan C."/>
        </authorList>
    </citation>
    <scope>NUCLEOTIDE SEQUENCE [LARGE SCALE GENOMIC DNA]</scope>
</reference>
<accession>A0ABP0KNS0</accession>